<comment type="caution">
    <text evidence="3">The sequence shown here is derived from an EMBL/GenBank/DDBJ whole genome shotgun (WGS) entry which is preliminary data.</text>
</comment>
<name>A0ABD3T067_9LAMI</name>
<dbReference type="PROSITE" id="PS50006">
    <property type="entry name" value="FHA_DOMAIN"/>
    <property type="match status" value="1"/>
</dbReference>
<evidence type="ECO:0000259" key="2">
    <source>
        <dbReference type="PROSITE" id="PS50006"/>
    </source>
</evidence>
<dbReference type="InterPro" id="IPR000253">
    <property type="entry name" value="FHA_dom"/>
</dbReference>
<dbReference type="Pfam" id="PF00498">
    <property type="entry name" value="FHA"/>
    <property type="match status" value="1"/>
</dbReference>
<protein>
    <recommendedName>
        <fullName evidence="2">FHA domain-containing protein</fullName>
    </recommendedName>
</protein>
<dbReference type="Gene3D" id="2.60.200.20">
    <property type="match status" value="1"/>
</dbReference>
<dbReference type="Pfam" id="PF13638">
    <property type="entry name" value="PIN_4"/>
    <property type="match status" value="1"/>
</dbReference>
<keyword evidence="4" id="KW-1185">Reference proteome</keyword>
<dbReference type="PANTHER" id="PTHR22593">
    <property type="entry name" value="TRANSMEMBRANE PROTEIN 18"/>
    <property type="match status" value="1"/>
</dbReference>
<reference evidence="3 4" key="1">
    <citation type="submission" date="2024-12" db="EMBL/GenBank/DDBJ databases">
        <title>The unique morphological basis and parallel evolutionary history of personate flowers in Penstemon.</title>
        <authorList>
            <person name="Depatie T.H."/>
            <person name="Wessinger C.A."/>
        </authorList>
    </citation>
    <scope>NUCLEOTIDE SEQUENCE [LARGE SCALE GENOMIC DNA]</scope>
    <source>
        <strain evidence="3">WTNN_2</strain>
        <tissue evidence="3">Leaf</tissue>
    </source>
</reference>
<dbReference type="Proteomes" id="UP001634393">
    <property type="component" value="Unassembled WGS sequence"/>
</dbReference>
<feature type="region of interest" description="Disordered" evidence="1">
    <location>
        <begin position="572"/>
        <end position="612"/>
    </location>
</feature>
<feature type="region of interest" description="Disordered" evidence="1">
    <location>
        <begin position="261"/>
        <end position="293"/>
    </location>
</feature>
<dbReference type="EMBL" id="JBJXBP010000005">
    <property type="protein sequence ID" value="KAL3830270.1"/>
    <property type="molecule type" value="Genomic_DNA"/>
</dbReference>
<dbReference type="Gene3D" id="3.40.50.1010">
    <property type="entry name" value="5'-nuclease"/>
    <property type="match status" value="1"/>
</dbReference>
<dbReference type="SMART" id="SM00240">
    <property type="entry name" value="FHA"/>
    <property type="match status" value="1"/>
</dbReference>
<dbReference type="CDD" id="cd09880">
    <property type="entry name" value="PIN_Smg5-6-like"/>
    <property type="match status" value="1"/>
</dbReference>
<dbReference type="InterPro" id="IPR008984">
    <property type="entry name" value="SMAD_FHA_dom_sf"/>
</dbReference>
<dbReference type="PANTHER" id="PTHR22593:SF8">
    <property type="entry name" value="FHA DOMAIN-CONTAINING PROTEIN PS1"/>
    <property type="match status" value="1"/>
</dbReference>
<evidence type="ECO:0000313" key="4">
    <source>
        <dbReference type="Proteomes" id="UP001634393"/>
    </source>
</evidence>
<sequence>MAENQESMKPKEKEIPVLSVLKSNCILKNIFLLDNPPSISSSSSSMVEDSVQESEIEETLLVGRHPDCHIKLEHPSISRFHLRIHSLPSSRSLYVTDLSSVHGTWISGKKVEPEIRMKLNEGDTLQLGGSSRLYRLHWVPLSRAYDTENPFVPRLDAVEEETEGELHQDDNSMPIKDDEVEILIDKLEGLELLPMQKLSPFAPIVPGDLYNSFSSEEVEENKSHGVDNQEACQFDKENYNPRALFPSMESQTATQLENLETSGIKSEKRSNKSIWSRRGKPESGVQIKTGARVSSQINSPVHLNYEAESAQENHYVSPDQNEQIFTPDKENRVPSSLLFSSLKKKGEEVSKSASIFNSPISSDEEIFTPDKENMTPNTRILSSIKKIGNLEEVVTGARVSSQINSPVDENYETKSVLENHCVGSNQKEQVFTPDKENRTPSSLLFSSLKKKDNDILDSGSTFDSFIYSDEEIFTPDKESMTPNTRMLRSLKKIGNLEEVEKSKSYSSSPLKRAVNCYMNQEDTILVPSSDIENPLGNILQERKPTNSENKTHASMKKKPTVLKARADREPFRPLPVNSISNNKSNSKLLDGQVPMRSGKSINYPESEDGYHPHYKTKREETKAWIIIVDTAGLLNKKSRKELQLLRGLKGTNLIIPRIVVRELDCMLKRGSFFRRTTEVSAALQWIEDCMANAKWWIHVQTSAEESGLIPPTPPASSPHWFGEEKGAFHFSANPFSPYSLQEIVTPTAEDHILECALFFKRTRNEGQLVLLSDDVTLKIKAMAEGVICETAEEFRGSLVNPFSERFLYADSSPRGPTWSCADDAVLKEKYYPSPSKKLSKSGDGVKGLKLILLHNSNFRQIAPFG</sequence>
<feature type="compositionally biased region" description="Low complexity" evidence="1">
    <location>
        <begin position="577"/>
        <end position="587"/>
    </location>
</feature>
<dbReference type="InterPro" id="IPR002716">
    <property type="entry name" value="PIN_dom"/>
</dbReference>
<dbReference type="SUPFAM" id="SSF49879">
    <property type="entry name" value="SMAD/FHA domain"/>
    <property type="match status" value="1"/>
</dbReference>
<proteinExistence type="predicted"/>
<organism evidence="3 4">
    <name type="scientific">Penstemon smallii</name>
    <dbReference type="NCBI Taxonomy" id="265156"/>
    <lineage>
        <taxon>Eukaryota</taxon>
        <taxon>Viridiplantae</taxon>
        <taxon>Streptophyta</taxon>
        <taxon>Embryophyta</taxon>
        <taxon>Tracheophyta</taxon>
        <taxon>Spermatophyta</taxon>
        <taxon>Magnoliopsida</taxon>
        <taxon>eudicotyledons</taxon>
        <taxon>Gunneridae</taxon>
        <taxon>Pentapetalae</taxon>
        <taxon>asterids</taxon>
        <taxon>lamiids</taxon>
        <taxon>Lamiales</taxon>
        <taxon>Plantaginaceae</taxon>
        <taxon>Cheloneae</taxon>
        <taxon>Penstemon</taxon>
    </lineage>
</organism>
<accession>A0ABD3T067</accession>
<evidence type="ECO:0000256" key="1">
    <source>
        <dbReference type="SAM" id="MobiDB-lite"/>
    </source>
</evidence>
<gene>
    <name evidence="3" type="ORF">ACJIZ3_019072</name>
</gene>
<feature type="domain" description="FHA" evidence="2">
    <location>
        <begin position="60"/>
        <end position="111"/>
    </location>
</feature>
<dbReference type="AlphaFoldDB" id="A0ABD3T067"/>
<evidence type="ECO:0000313" key="3">
    <source>
        <dbReference type="EMBL" id="KAL3830270.1"/>
    </source>
</evidence>